<proteinExistence type="predicted"/>
<dbReference type="AlphaFoldDB" id="A0A0D0DHT2"/>
<organism evidence="1 2">
    <name type="scientific">Paxillus rubicundulus Ve08.2h10</name>
    <dbReference type="NCBI Taxonomy" id="930991"/>
    <lineage>
        <taxon>Eukaryota</taxon>
        <taxon>Fungi</taxon>
        <taxon>Dikarya</taxon>
        <taxon>Basidiomycota</taxon>
        <taxon>Agaricomycotina</taxon>
        <taxon>Agaricomycetes</taxon>
        <taxon>Agaricomycetidae</taxon>
        <taxon>Boletales</taxon>
        <taxon>Paxilineae</taxon>
        <taxon>Paxillaceae</taxon>
        <taxon>Paxillus</taxon>
    </lineage>
</organism>
<evidence type="ECO:0000313" key="1">
    <source>
        <dbReference type="EMBL" id="KIK90433.1"/>
    </source>
</evidence>
<sequence>MYVFRRQRQVDASGPSGNAHRVYLKRSPFLGSEFRPCCFSTSSSWSFLALIRERARTITGIAPSPMLINIITKPSVTFKFTSIRRRKKGGGSFSRLTSEQIPWCILGVVDVASNHSSQAAHTELQCHANSTLGLSLQVIGQHRRRARR</sequence>
<protein>
    <submittedName>
        <fullName evidence="1">Uncharacterized protein</fullName>
    </submittedName>
</protein>
<accession>A0A0D0DHT2</accession>
<name>A0A0D0DHT2_9AGAM</name>
<evidence type="ECO:0000313" key="2">
    <source>
        <dbReference type="Proteomes" id="UP000054538"/>
    </source>
</evidence>
<reference evidence="2" key="2">
    <citation type="submission" date="2015-01" db="EMBL/GenBank/DDBJ databases">
        <title>Evolutionary Origins and Diversification of the Mycorrhizal Mutualists.</title>
        <authorList>
            <consortium name="DOE Joint Genome Institute"/>
            <consortium name="Mycorrhizal Genomics Consortium"/>
            <person name="Kohler A."/>
            <person name="Kuo A."/>
            <person name="Nagy L.G."/>
            <person name="Floudas D."/>
            <person name="Copeland A."/>
            <person name="Barry K.W."/>
            <person name="Cichocki N."/>
            <person name="Veneault-Fourrey C."/>
            <person name="LaButti K."/>
            <person name="Lindquist E.A."/>
            <person name="Lipzen A."/>
            <person name="Lundell T."/>
            <person name="Morin E."/>
            <person name="Murat C."/>
            <person name="Riley R."/>
            <person name="Ohm R."/>
            <person name="Sun H."/>
            <person name="Tunlid A."/>
            <person name="Henrissat B."/>
            <person name="Grigoriev I.V."/>
            <person name="Hibbett D.S."/>
            <person name="Martin F."/>
        </authorList>
    </citation>
    <scope>NUCLEOTIDE SEQUENCE [LARGE SCALE GENOMIC DNA]</scope>
    <source>
        <strain evidence="2">Ve08.2h10</strain>
    </source>
</reference>
<dbReference type="EMBL" id="KN825521">
    <property type="protein sequence ID" value="KIK90433.1"/>
    <property type="molecule type" value="Genomic_DNA"/>
</dbReference>
<reference evidence="1 2" key="1">
    <citation type="submission" date="2014-04" db="EMBL/GenBank/DDBJ databases">
        <authorList>
            <consortium name="DOE Joint Genome Institute"/>
            <person name="Kuo A."/>
            <person name="Kohler A."/>
            <person name="Jargeat P."/>
            <person name="Nagy L.G."/>
            <person name="Floudas D."/>
            <person name="Copeland A."/>
            <person name="Barry K.W."/>
            <person name="Cichocki N."/>
            <person name="Veneault-Fourrey C."/>
            <person name="LaButti K."/>
            <person name="Lindquist E.A."/>
            <person name="Lipzen A."/>
            <person name="Lundell T."/>
            <person name="Morin E."/>
            <person name="Murat C."/>
            <person name="Sun H."/>
            <person name="Tunlid A."/>
            <person name="Henrissat B."/>
            <person name="Grigoriev I.V."/>
            <person name="Hibbett D.S."/>
            <person name="Martin F."/>
            <person name="Nordberg H.P."/>
            <person name="Cantor M.N."/>
            <person name="Hua S.X."/>
        </authorList>
    </citation>
    <scope>NUCLEOTIDE SEQUENCE [LARGE SCALE GENOMIC DNA]</scope>
    <source>
        <strain evidence="1 2">Ve08.2h10</strain>
    </source>
</reference>
<dbReference type="InParanoid" id="A0A0D0DHT2"/>
<gene>
    <name evidence="1" type="ORF">PAXRUDRAFT_681382</name>
</gene>
<keyword evidence="2" id="KW-1185">Reference proteome</keyword>
<dbReference type="Proteomes" id="UP000054538">
    <property type="component" value="Unassembled WGS sequence"/>
</dbReference>
<dbReference type="HOGENOM" id="CLU_1759407_0_0_1"/>